<dbReference type="EMBL" id="BAAAON010000010">
    <property type="protein sequence ID" value="GAA2177736.1"/>
    <property type="molecule type" value="Genomic_DNA"/>
</dbReference>
<dbReference type="Pfam" id="PF03033">
    <property type="entry name" value="Glyco_transf_28"/>
    <property type="match status" value="1"/>
</dbReference>
<protein>
    <submittedName>
        <fullName evidence="3">Glycosyltransferase</fullName>
    </submittedName>
</protein>
<dbReference type="PANTHER" id="PTHR48050:SF13">
    <property type="entry name" value="STEROL 3-BETA-GLUCOSYLTRANSFERASE UGT80A2"/>
    <property type="match status" value="1"/>
</dbReference>
<dbReference type="Proteomes" id="UP001500974">
    <property type="component" value="Unassembled WGS sequence"/>
</dbReference>
<dbReference type="InterPro" id="IPR002213">
    <property type="entry name" value="UDP_glucos_trans"/>
</dbReference>
<dbReference type="SUPFAM" id="SSF53756">
    <property type="entry name" value="UDP-Glycosyltransferase/glycogen phosphorylase"/>
    <property type="match status" value="1"/>
</dbReference>
<feature type="domain" description="Erythromycin biosynthesis protein CIII-like C-terminal" evidence="2">
    <location>
        <begin position="292"/>
        <end position="366"/>
    </location>
</feature>
<evidence type="ECO:0000313" key="4">
    <source>
        <dbReference type="Proteomes" id="UP001500974"/>
    </source>
</evidence>
<evidence type="ECO:0000313" key="3">
    <source>
        <dbReference type="EMBL" id="GAA2177736.1"/>
    </source>
</evidence>
<feature type="domain" description="Glycosyltransferase family 28 N-terminal" evidence="1">
    <location>
        <begin position="3"/>
        <end position="129"/>
    </location>
</feature>
<dbReference type="PANTHER" id="PTHR48050">
    <property type="entry name" value="STEROL 3-BETA-GLUCOSYLTRANSFERASE"/>
    <property type="match status" value="1"/>
</dbReference>
<dbReference type="Gene3D" id="3.40.50.2000">
    <property type="entry name" value="Glycogen Phosphorylase B"/>
    <property type="match status" value="2"/>
</dbReference>
<sequence>MKILLLTAGTRGDVEPFLALARAAGARGHSVRTAIPDNSGTDGTGLDTVSLGMDFAQLISDQGVSPGMAAKKFRTVIRPSFARLLQTAVDQIRTFAPNVVVYHPKVLSAPIAAERLGIPSVLVETIPSFTATREFPLPVLTRTSLGSLNRPSYRLAGAARLMFKRELAAAVEALPAAPRTGSPGSATLIPISPILLPRPADWPATVHLTGHWTGHPTPAVETDTELADFIEDGDFVYAGFGSMKAGDPRARGEAIVEAARRNGLRVLVARGWGGIDIPAEVQGDNLLVRESVDHRLVLPRATAAIHHGGAGSAHAVVRAGIPSVVVPFIGDQPFWGQLLHRRGLVPKPIPYRKVTVDRLTDALAQAGRYKDQATRTGELLRKEDGTAVALNVLETLVRP</sequence>
<evidence type="ECO:0000259" key="2">
    <source>
        <dbReference type="Pfam" id="PF06722"/>
    </source>
</evidence>
<accession>A0ABN3B1B8</accession>
<name>A0ABN3B1B8_9MICC</name>
<gene>
    <name evidence="3" type="ORF">GCM10009784_29390</name>
</gene>
<dbReference type="RefSeq" id="WP_346028779.1">
    <property type="nucleotide sequence ID" value="NZ_BAAAON010000010.1"/>
</dbReference>
<dbReference type="CDD" id="cd03784">
    <property type="entry name" value="GT1_Gtf-like"/>
    <property type="match status" value="1"/>
</dbReference>
<reference evidence="3 4" key="1">
    <citation type="journal article" date="2019" name="Int. J. Syst. Evol. Microbiol.">
        <title>The Global Catalogue of Microorganisms (GCM) 10K type strain sequencing project: providing services to taxonomists for standard genome sequencing and annotation.</title>
        <authorList>
            <consortium name="The Broad Institute Genomics Platform"/>
            <consortium name="The Broad Institute Genome Sequencing Center for Infectious Disease"/>
            <person name="Wu L."/>
            <person name="Ma J."/>
        </authorList>
    </citation>
    <scope>NUCLEOTIDE SEQUENCE [LARGE SCALE GENOMIC DNA]</scope>
    <source>
        <strain evidence="3 4">JCM 14917</strain>
    </source>
</reference>
<comment type="caution">
    <text evidence="3">The sequence shown here is derived from an EMBL/GenBank/DDBJ whole genome shotgun (WGS) entry which is preliminary data.</text>
</comment>
<dbReference type="InterPro" id="IPR010610">
    <property type="entry name" value="EryCIII-like_C"/>
</dbReference>
<dbReference type="InterPro" id="IPR050426">
    <property type="entry name" value="Glycosyltransferase_28"/>
</dbReference>
<keyword evidence="4" id="KW-1185">Reference proteome</keyword>
<evidence type="ECO:0000259" key="1">
    <source>
        <dbReference type="Pfam" id="PF03033"/>
    </source>
</evidence>
<organism evidence="3 4">
    <name type="scientific">Arthrobacter parietis</name>
    <dbReference type="NCBI Taxonomy" id="271434"/>
    <lineage>
        <taxon>Bacteria</taxon>
        <taxon>Bacillati</taxon>
        <taxon>Actinomycetota</taxon>
        <taxon>Actinomycetes</taxon>
        <taxon>Micrococcales</taxon>
        <taxon>Micrococcaceae</taxon>
        <taxon>Arthrobacter</taxon>
    </lineage>
</organism>
<dbReference type="Pfam" id="PF06722">
    <property type="entry name" value="EryCIII-like_C"/>
    <property type="match status" value="1"/>
</dbReference>
<dbReference type="InterPro" id="IPR004276">
    <property type="entry name" value="GlycoTrans_28_N"/>
</dbReference>
<proteinExistence type="predicted"/>